<dbReference type="CDD" id="cd01597">
    <property type="entry name" value="pCLME"/>
    <property type="match status" value="1"/>
</dbReference>
<dbReference type="Gene3D" id="1.20.200.10">
    <property type="entry name" value="Fumarase/aspartase (Central domain)"/>
    <property type="match status" value="1"/>
</dbReference>
<evidence type="ECO:0000259" key="2">
    <source>
        <dbReference type="SMART" id="SM00998"/>
    </source>
</evidence>
<evidence type="ECO:0000313" key="3">
    <source>
        <dbReference type="EMBL" id="KTB36892.1"/>
    </source>
</evidence>
<dbReference type="GO" id="GO:0003824">
    <property type="term" value="F:catalytic activity"/>
    <property type="evidence" value="ECO:0007669"/>
    <property type="project" value="InterPro"/>
</dbReference>
<comment type="similarity">
    <text evidence="1">Belongs to the class-II fumarase/aspartase family.</text>
</comment>
<dbReference type="SUPFAM" id="SSF48557">
    <property type="entry name" value="L-aspartase-like"/>
    <property type="match status" value="1"/>
</dbReference>
<dbReference type="SMART" id="SM00998">
    <property type="entry name" value="ADSL_C"/>
    <property type="match status" value="1"/>
</dbReference>
<dbReference type="AlphaFoldDB" id="A0A0W0FKN6"/>
<sequence length="461" mass="50053">MATFGSISVYDSIFRTIFTNEEIRAVFSDKAYVSRCVEAELALAKAQAALGIIPEDAAEQIALGCKVQELDWGKLQHDAEIVGYPILGLVRQLDKMCGASGKYIHWGATTQDIMDTASVLQIKSGLDIISRQLDSVRTILVRLAIKYRDAPMAGRTHLQHALPITFGYKCAVWLSSLDRQVEHLEQLRSRVLLVQFGGAAGTLASLGTSDIGLQTRAKMAEILGLQDPPISWHVARDGIAECVSFLSIIGGTLGKIALDLLLLSSSEFGEVQEPFVPHRGASSTMPQKRNSISSEVILACSKLLRQHASTAQDAMVSDLERASGPWHLEWSCVPEAFCAASGALKQTEFALGGLVVDTQRMLQNLDMSKGLIVGEAVMMGLAPSLGRNAAHDVVYEACKSCIEETNSTGEQGRLSDKLKSMPQVREKMDEGEIERLCDPKNYLGSCMRMVDQVLAGRNPSA</sequence>
<name>A0A0W0FKN6_MONRR</name>
<dbReference type="PRINTS" id="PR00145">
    <property type="entry name" value="ARGSUCLYASE"/>
</dbReference>
<gene>
    <name evidence="3" type="ORF">WG66_10552</name>
</gene>
<dbReference type="Pfam" id="PF00206">
    <property type="entry name" value="Lyase_1"/>
    <property type="match status" value="1"/>
</dbReference>
<dbReference type="eggNOG" id="KOG2700">
    <property type="taxonomic scope" value="Eukaryota"/>
</dbReference>
<comment type="caution">
    <text evidence="3">The sequence shown here is derived from an EMBL/GenBank/DDBJ whole genome shotgun (WGS) entry which is preliminary data.</text>
</comment>
<dbReference type="PRINTS" id="PR00149">
    <property type="entry name" value="FUMRATELYASE"/>
</dbReference>
<dbReference type="Proteomes" id="UP000054988">
    <property type="component" value="Unassembled WGS sequence"/>
</dbReference>
<reference evidence="3 4" key="1">
    <citation type="submission" date="2015-12" db="EMBL/GenBank/DDBJ databases">
        <title>Draft genome sequence of Moniliophthora roreri, the causal agent of frosty pod rot of cacao.</title>
        <authorList>
            <person name="Aime M.C."/>
            <person name="Diaz-Valderrama J.R."/>
            <person name="Kijpornyongpan T."/>
            <person name="Phillips-Mora W."/>
        </authorList>
    </citation>
    <scope>NUCLEOTIDE SEQUENCE [LARGE SCALE GENOMIC DNA]</scope>
    <source>
        <strain evidence="3 4">MCA 2952</strain>
    </source>
</reference>
<dbReference type="InterPro" id="IPR000362">
    <property type="entry name" value="Fumarate_lyase_fam"/>
</dbReference>
<feature type="domain" description="Adenylosuccinate lyase C-terminal" evidence="2">
    <location>
        <begin position="369"/>
        <end position="454"/>
    </location>
</feature>
<accession>A0A0W0FKN6</accession>
<dbReference type="InterPro" id="IPR008948">
    <property type="entry name" value="L-Aspartase-like"/>
</dbReference>
<dbReference type="InterPro" id="IPR022761">
    <property type="entry name" value="Fumarate_lyase_N"/>
</dbReference>
<dbReference type="EMBL" id="LATX01001879">
    <property type="protein sequence ID" value="KTB36892.1"/>
    <property type="molecule type" value="Genomic_DNA"/>
</dbReference>
<dbReference type="InterPro" id="IPR019468">
    <property type="entry name" value="AdenyloSucc_lyase_C"/>
</dbReference>
<protein>
    <recommendedName>
        <fullName evidence="2">Adenylosuccinate lyase C-terminal domain-containing protein</fullName>
    </recommendedName>
</protein>
<organism evidence="3 4">
    <name type="scientific">Moniliophthora roreri</name>
    <name type="common">Frosty pod rot fungus</name>
    <name type="synonym">Monilia roreri</name>
    <dbReference type="NCBI Taxonomy" id="221103"/>
    <lineage>
        <taxon>Eukaryota</taxon>
        <taxon>Fungi</taxon>
        <taxon>Dikarya</taxon>
        <taxon>Basidiomycota</taxon>
        <taxon>Agaricomycotina</taxon>
        <taxon>Agaricomycetes</taxon>
        <taxon>Agaricomycetidae</taxon>
        <taxon>Agaricales</taxon>
        <taxon>Marasmiineae</taxon>
        <taxon>Marasmiaceae</taxon>
        <taxon>Moniliophthora</taxon>
    </lineage>
</organism>
<dbReference type="PANTHER" id="PTHR43172:SF2">
    <property type="entry name" value="ADENYLOSUCCINATE LYASE C-TERMINAL DOMAIN-CONTAINING PROTEIN"/>
    <property type="match status" value="1"/>
</dbReference>
<dbReference type="PANTHER" id="PTHR43172">
    <property type="entry name" value="ADENYLOSUCCINATE LYASE"/>
    <property type="match status" value="1"/>
</dbReference>
<dbReference type="Pfam" id="PF10397">
    <property type="entry name" value="ADSL_C"/>
    <property type="match status" value="1"/>
</dbReference>
<evidence type="ECO:0000256" key="1">
    <source>
        <dbReference type="ARBA" id="ARBA00034772"/>
    </source>
</evidence>
<dbReference type="Gene3D" id="1.10.40.30">
    <property type="entry name" value="Fumarase/aspartase (C-terminal domain)"/>
    <property type="match status" value="1"/>
</dbReference>
<evidence type="ECO:0000313" key="4">
    <source>
        <dbReference type="Proteomes" id="UP000054988"/>
    </source>
</evidence>
<proteinExistence type="inferred from homology"/>